<gene>
    <name evidence="1" type="ORF">NK718_12250</name>
</gene>
<sequence length="65" mass="7576">MDYTMQIINNEGVVVDSFTDDDIFEENGSYYRLMEDIHELARRRAMGSDAVLDEVLKELDDDLPF</sequence>
<dbReference type="Proteomes" id="UP001205890">
    <property type="component" value="Unassembled WGS sequence"/>
</dbReference>
<comment type="caution">
    <text evidence="1">The sequence shown here is derived from an EMBL/GenBank/DDBJ whole genome shotgun (WGS) entry which is preliminary data.</text>
</comment>
<dbReference type="RefSeq" id="WP_254742476.1">
    <property type="nucleotide sequence ID" value="NZ_JANCLU010000010.1"/>
</dbReference>
<organism evidence="1 2">
    <name type="scientific">Alsobacter ponti</name>
    <dbReference type="NCBI Taxonomy" id="2962936"/>
    <lineage>
        <taxon>Bacteria</taxon>
        <taxon>Pseudomonadati</taxon>
        <taxon>Pseudomonadota</taxon>
        <taxon>Alphaproteobacteria</taxon>
        <taxon>Hyphomicrobiales</taxon>
        <taxon>Alsobacteraceae</taxon>
        <taxon>Alsobacter</taxon>
    </lineage>
</organism>
<reference evidence="1 2" key="1">
    <citation type="submission" date="2022-07" db="EMBL/GenBank/DDBJ databases">
        <authorList>
            <person name="Li W.-J."/>
            <person name="Deng Q.-Q."/>
        </authorList>
    </citation>
    <scope>NUCLEOTIDE SEQUENCE [LARGE SCALE GENOMIC DNA]</scope>
    <source>
        <strain evidence="1 2">SYSU M60028</strain>
    </source>
</reference>
<evidence type="ECO:0008006" key="3">
    <source>
        <dbReference type="Google" id="ProtNLM"/>
    </source>
</evidence>
<dbReference type="EMBL" id="JANCLU010000010">
    <property type="protein sequence ID" value="MCP8939289.1"/>
    <property type="molecule type" value="Genomic_DNA"/>
</dbReference>
<evidence type="ECO:0000313" key="2">
    <source>
        <dbReference type="Proteomes" id="UP001205890"/>
    </source>
</evidence>
<name>A0ABT1LCV0_9HYPH</name>
<evidence type="ECO:0000313" key="1">
    <source>
        <dbReference type="EMBL" id="MCP8939289.1"/>
    </source>
</evidence>
<accession>A0ABT1LCV0</accession>
<keyword evidence="2" id="KW-1185">Reference proteome</keyword>
<proteinExistence type="predicted"/>
<protein>
    <recommendedName>
        <fullName evidence="3">XRE family transcriptional regulator</fullName>
    </recommendedName>
</protein>